<keyword evidence="5" id="KW-0269">Exonuclease</keyword>
<keyword evidence="2" id="KW-0479">Metal-binding</keyword>
<dbReference type="SUPFAM" id="SSF56281">
    <property type="entry name" value="Metallo-hydrolase/oxidoreductase"/>
    <property type="match status" value="1"/>
</dbReference>
<evidence type="ECO:0000313" key="9">
    <source>
        <dbReference type="Proteomes" id="UP000748752"/>
    </source>
</evidence>
<dbReference type="InterPro" id="IPR011108">
    <property type="entry name" value="RMMBL"/>
</dbReference>
<protein>
    <submittedName>
        <fullName evidence="8">MBL fold metallo-hydrolase</fullName>
    </submittedName>
</protein>
<comment type="caution">
    <text evidence="8">The sequence shown here is derived from an EMBL/GenBank/DDBJ whole genome shotgun (WGS) entry which is preliminary data.</text>
</comment>
<dbReference type="Proteomes" id="UP000748752">
    <property type="component" value="Unassembled WGS sequence"/>
</dbReference>
<accession>A0ABS1CEP3</accession>
<keyword evidence="3" id="KW-0378">Hydrolase</keyword>
<dbReference type="InterPro" id="IPR042173">
    <property type="entry name" value="RNase_J_2"/>
</dbReference>
<evidence type="ECO:0000256" key="4">
    <source>
        <dbReference type="ARBA" id="ARBA00022833"/>
    </source>
</evidence>
<dbReference type="Gene3D" id="3.60.15.10">
    <property type="entry name" value="Ribonuclease Z/Hydroxyacylglutathione hydrolase-like"/>
    <property type="match status" value="1"/>
</dbReference>
<dbReference type="Pfam" id="PF22505">
    <property type="entry name" value="RNase_J_b_CASP"/>
    <property type="match status" value="1"/>
</dbReference>
<evidence type="ECO:0000256" key="6">
    <source>
        <dbReference type="ARBA" id="ARBA00022884"/>
    </source>
</evidence>
<dbReference type="CDD" id="cd07714">
    <property type="entry name" value="RNaseJ_MBL-fold"/>
    <property type="match status" value="1"/>
</dbReference>
<feature type="domain" description="Metallo-beta-lactamase" evidence="7">
    <location>
        <begin position="27"/>
        <end position="210"/>
    </location>
</feature>
<organism evidence="8 9">
    <name type="scientific">Thiohalocapsa halophila</name>
    <dbReference type="NCBI Taxonomy" id="69359"/>
    <lineage>
        <taxon>Bacteria</taxon>
        <taxon>Pseudomonadati</taxon>
        <taxon>Pseudomonadota</taxon>
        <taxon>Gammaproteobacteria</taxon>
        <taxon>Chromatiales</taxon>
        <taxon>Chromatiaceae</taxon>
        <taxon>Thiohalocapsa</taxon>
    </lineage>
</organism>
<proteinExistence type="predicted"/>
<keyword evidence="1" id="KW-0540">Nuclease</keyword>
<dbReference type="InterPro" id="IPR036866">
    <property type="entry name" value="RibonucZ/Hydroxyglut_hydro"/>
</dbReference>
<dbReference type="Pfam" id="PF07521">
    <property type="entry name" value="RMMBL"/>
    <property type="match status" value="1"/>
</dbReference>
<evidence type="ECO:0000256" key="3">
    <source>
        <dbReference type="ARBA" id="ARBA00022801"/>
    </source>
</evidence>
<evidence type="ECO:0000259" key="7">
    <source>
        <dbReference type="SMART" id="SM00849"/>
    </source>
</evidence>
<keyword evidence="9" id="KW-1185">Reference proteome</keyword>
<keyword evidence="6" id="KW-0694">RNA-binding</keyword>
<reference evidence="8 9" key="1">
    <citation type="journal article" date="2020" name="Microorganisms">
        <title>Osmotic Adaptation and Compatible Solute Biosynthesis of Phototrophic Bacteria as Revealed from Genome Analyses.</title>
        <authorList>
            <person name="Imhoff J.F."/>
            <person name="Rahn T."/>
            <person name="Kunzel S."/>
            <person name="Keller A."/>
            <person name="Neulinger S.C."/>
        </authorList>
    </citation>
    <scope>NUCLEOTIDE SEQUENCE [LARGE SCALE GENOMIC DNA]</scope>
    <source>
        <strain evidence="8 9">DSM 6210</strain>
    </source>
</reference>
<evidence type="ECO:0000256" key="1">
    <source>
        <dbReference type="ARBA" id="ARBA00022722"/>
    </source>
</evidence>
<dbReference type="Pfam" id="PF12706">
    <property type="entry name" value="Lactamase_B_2"/>
    <property type="match status" value="1"/>
</dbReference>
<evidence type="ECO:0000256" key="2">
    <source>
        <dbReference type="ARBA" id="ARBA00022723"/>
    </source>
</evidence>
<dbReference type="InterPro" id="IPR055132">
    <property type="entry name" value="RNase_J_b_CASP"/>
</dbReference>
<name>A0ABS1CEP3_9GAMM</name>
<dbReference type="RefSeq" id="WP_200235129.1">
    <property type="nucleotide sequence ID" value="NZ_NRRV01000011.1"/>
</dbReference>
<dbReference type="Gene3D" id="3.40.50.10710">
    <property type="entry name" value="Metallo-hydrolase/oxidoreductase"/>
    <property type="match status" value="1"/>
</dbReference>
<dbReference type="PANTHER" id="PTHR43694">
    <property type="entry name" value="RIBONUCLEASE J"/>
    <property type="match status" value="1"/>
</dbReference>
<gene>
    <name evidence="8" type="ORF">CKO31_06285</name>
</gene>
<dbReference type="PANTHER" id="PTHR43694:SF1">
    <property type="entry name" value="RIBONUCLEASE J"/>
    <property type="match status" value="1"/>
</dbReference>
<evidence type="ECO:0000256" key="5">
    <source>
        <dbReference type="ARBA" id="ARBA00022839"/>
    </source>
</evidence>
<sequence length="468" mass="50011">MISVPPDTNPQADEVLFLPLGGTGEIGMNLNLYGHDGHWLMVDLGITFGGDAFPDYDVLMADPAFIVSRRQRLAGIVLTHAHEDHVGAVAYLWKRLKCPVYATPFTAAIARYKLARAGLDGVSVQELPLGARFEAGPFGVEYIGMTHSIPEPNALLITTPAGAVFHTGDWKLDDGPVIGERYDVTRLRLLRREPVLAMVCDSTNAVVAGSTGSEAGLLAPLREIVDAAAGRVVVTSFASNVARLVTLARVAEATGRRFGVIGQAMERMVAVARATGYWPEDLPELVDARHLGYLPREEVLAACTGSQGEPRSALSRMAADSHRDILLDPGDTVIFSSKLIPGNERPVQQVQARLRALGCELVTDTDAHVHVSGHPAAEDLKRLYDWVQPPAVVPTHGTPRHLRANADIARGCHVPRVTVIANGDVCRLTGDGPQVLGQVPTGRLALDTDGRLAPVPAGVLAEMRAAVS</sequence>
<evidence type="ECO:0000313" key="8">
    <source>
        <dbReference type="EMBL" id="MBK1630360.1"/>
    </source>
</evidence>
<dbReference type="EMBL" id="NRRV01000011">
    <property type="protein sequence ID" value="MBK1630360.1"/>
    <property type="molecule type" value="Genomic_DNA"/>
</dbReference>
<dbReference type="SMART" id="SM00849">
    <property type="entry name" value="Lactamase_B"/>
    <property type="match status" value="1"/>
</dbReference>
<dbReference type="InterPro" id="IPR001279">
    <property type="entry name" value="Metallo-B-lactamas"/>
</dbReference>
<keyword evidence="4" id="KW-0862">Zinc</keyword>